<dbReference type="InterPro" id="IPR029149">
    <property type="entry name" value="Creatin/AminoP/Spt16_N"/>
</dbReference>
<evidence type="ECO:0000256" key="1">
    <source>
        <dbReference type="ARBA" id="ARBA00022723"/>
    </source>
</evidence>
<feature type="domain" description="Peptidase M24" evidence="3">
    <location>
        <begin position="144"/>
        <end position="348"/>
    </location>
</feature>
<dbReference type="Gene3D" id="3.40.350.10">
    <property type="entry name" value="Creatinase/prolidase N-terminal domain"/>
    <property type="match status" value="1"/>
</dbReference>
<reference evidence="5 6" key="1">
    <citation type="journal article" date="2018" name="Syst. Appl. Microbiol.">
        <title>Corynebacterium heidelbergense sp. nov., isolated from the preen glands of Egyptian geese (Alopochen aegyptiacus).</title>
        <authorList>
            <person name="Braun M.S."/>
            <person name="Wang E."/>
            <person name="Zimmermann S."/>
            <person name="Wink M."/>
        </authorList>
    </citation>
    <scope>NUCLEOTIDE SEQUENCE [LARGE SCALE GENOMIC DNA]</scope>
    <source>
        <strain evidence="5 6">647</strain>
    </source>
</reference>
<keyword evidence="1" id="KW-0479">Metal-binding</keyword>
<name>A0A364V922_9CORY</name>
<proteinExistence type="predicted"/>
<dbReference type="GO" id="GO:0008235">
    <property type="term" value="F:metalloexopeptidase activity"/>
    <property type="evidence" value="ECO:0007669"/>
    <property type="project" value="UniProtKB-ARBA"/>
</dbReference>
<evidence type="ECO:0000313" key="6">
    <source>
        <dbReference type="Proteomes" id="UP000251577"/>
    </source>
</evidence>
<feature type="domain" description="Creatinase N-terminal" evidence="4">
    <location>
        <begin position="16"/>
        <end position="120"/>
    </location>
</feature>
<accession>A0A364V922</accession>
<dbReference type="InterPro" id="IPR001131">
    <property type="entry name" value="Peptidase_M24B_aminopep-P_CS"/>
</dbReference>
<sequence length="365" mass="39101">MAKVKANETAERARQRRLRVGKRIADANYGALLVTDLKNVRYLTGFTGSNAVLLLRPDGSCVLGTDGRYTTQVRQQTGAPEDMEILIERDLFTALRERAVSDAGPFAVEPSLPVARAKSLGDPPILSGSVERERLIKDDAEIDALRRAGHLADRVWTEFLAEGGLRAGRPEREAAADLEYRLRMAGADGLSFDTILASGANGAKPHAGASGDAILYGLVTVDFGVYVDGYASDQTRSVSIDQPSALDAEIYDIVLRAQRAGVQLLAPGARLRDIHQACVDVIEDAGYGPFFVHSTGHGVGLDVHEAPSASGFVDPEETLQEGMTLTVEPGIYLPGRTGVRLENTYVITPTGAESLNPSPLDLHVV</sequence>
<dbReference type="InterPro" id="IPR000994">
    <property type="entry name" value="Pept_M24"/>
</dbReference>
<dbReference type="SUPFAM" id="SSF53092">
    <property type="entry name" value="Creatinase/prolidase N-terminal domain"/>
    <property type="match status" value="1"/>
</dbReference>
<protein>
    <submittedName>
        <fullName evidence="5">Peptidase</fullName>
    </submittedName>
</protein>
<evidence type="ECO:0000259" key="4">
    <source>
        <dbReference type="Pfam" id="PF01321"/>
    </source>
</evidence>
<dbReference type="InterPro" id="IPR000587">
    <property type="entry name" value="Creatinase_N"/>
</dbReference>
<dbReference type="RefSeq" id="WP_113629886.1">
    <property type="nucleotide sequence ID" value="NZ_QHCV01000001.1"/>
</dbReference>
<dbReference type="PRINTS" id="PR00599">
    <property type="entry name" value="MAPEPTIDASE"/>
</dbReference>
<dbReference type="SUPFAM" id="SSF55920">
    <property type="entry name" value="Creatinase/aminopeptidase"/>
    <property type="match status" value="1"/>
</dbReference>
<dbReference type="GO" id="GO:0046872">
    <property type="term" value="F:metal ion binding"/>
    <property type="evidence" value="ECO:0007669"/>
    <property type="project" value="UniProtKB-KW"/>
</dbReference>
<dbReference type="GO" id="GO:0004177">
    <property type="term" value="F:aminopeptidase activity"/>
    <property type="evidence" value="ECO:0007669"/>
    <property type="project" value="UniProtKB-ARBA"/>
</dbReference>
<dbReference type="PANTHER" id="PTHR46112:SF3">
    <property type="entry name" value="AMINOPEPTIDASE YPDF"/>
    <property type="match status" value="1"/>
</dbReference>
<gene>
    <name evidence="5" type="ORF">DLJ54_00205</name>
</gene>
<dbReference type="EMBL" id="QHCV01000001">
    <property type="protein sequence ID" value="RAV33162.1"/>
    <property type="molecule type" value="Genomic_DNA"/>
</dbReference>
<keyword evidence="2" id="KW-0378">Hydrolase</keyword>
<evidence type="ECO:0000259" key="3">
    <source>
        <dbReference type="Pfam" id="PF00557"/>
    </source>
</evidence>
<dbReference type="CDD" id="cd01092">
    <property type="entry name" value="APP-like"/>
    <property type="match status" value="1"/>
</dbReference>
<organism evidence="5 6">
    <name type="scientific">Corynebacterium heidelbergense</name>
    <dbReference type="NCBI Taxonomy" id="2055947"/>
    <lineage>
        <taxon>Bacteria</taxon>
        <taxon>Bacillati</taxon>
        <taxon>Actinomycetota</taxon>
        <taxon>Actinomycetes</taxon>
        <taxon>Mycobacteriales</taxon>
        <taxon>Corynebacteriaceae</taxon>
        <taxon>Corynebacterium</taxon>
    </lineage>
</organism>
<dbReference type="Pfam" id="PF00557">
    <property type="entry name" value="Peptidase_M24"/>
    <property type="match status" value="1"/>
</dbReference>
<dbReference type="AlphaFoldDB" id="A0A364V922"/>
<dbReference type="InterPro" id="IPR036005">
    <property type="entry name" value="Creatinase/aminopeptidase-like"/>
</dbReference>
<dbReference type="Proteomes" id="UP000251577">
    <property type="component" value="Unassembled WGS sequence"/>
</dbReference>
<dbReference type="Gene3D" id="3.90.230.10">
    <property type="entry name" value="Creatinase/methionine aminopeptidase superfamily"/>
    <property type="match status" value="1"/>
</dbReference>
<dbReference type="PANTHER" id="PTHR46112">
    <property type="entry name" value="AMINOPEPTIDASE"/>
    <property type="match status" value="1"/>
</dbReference>
<keyword evidence="6" id="KW-1185">Reference proteome</keyword>
<dbReference type="InterPro" id="IPR001714">
    <property type="entry name" value="Pept_M24_MAP"/>
</dbReference>
<evidence type="ECO:0000313" key="5">
    <source>
        <dbReference type="EMBL" id="RAV33162.1"/>
    </source>
</evidence>
<dbReference type="PROSITE" id="PS00491">
    <property type="entry name" value="PROLINE_PEPTIDASE"/>
    <property type="match status" value="1"/>
</dbReference>
<evidence type="ECO:0000256" key="2">
    <source>
        <dbReference type="ARBA" id="ARBA00022801"/>
    </source>
</evidence>
<dbReference type="Pfam" id="PF01321">
    <property type="entry name" value="Creatinase_N"/>
    <property type="match status" value="1"/>
</dbReference>
<comment type="caution">
    <text evidence="5">The sequence shown here is derived from an EMBL/GenBank/DDBJ whole genome shotgun (WGS) entry which is preliminary data.</text>
</comment>
<dbReference type="InterPro" id="IPR050659">
    <property type="entry name" value="Peptidase_M24B"/>
</dbReference>